<dbReference type="KEGG" id="ehx:EMIHUDRAFT_449165"/>
<dbReference type="InterPro" id="IPR036443">
    <property type="entry name" value="Znf_RanBP2_sf"/>
</dbReference>
<dbReference type="PaxDb" id="2903-EOD16997"/>
<evidence type="ECO:0000256" key="8">
    <source>
        <dbReference type="ARBA" id="ARBA00022833"/>
    </source>
</evidence>
<dbReference type="InterPro" id="IPR039739">
    <property type="entry name" value="MAG2/RNF10"/>
</dbReference>
<keyword evidence="7 9" id="KW-0863">Zinc-finger</keyword>
<keyword evidence="14" id="KW-1185">Reference proteome</keyword>
<evidence type="ECO:0000256" key="3">
    <source>
        <dbReference type="ARBA" id="ARBA00012251"/>
    </source>
</evidence>
<dbReference type="KEGG" id="ehx:EMIHUDRAFT_459070"/>
<dbReference type="AlphaFoldDB" id="A0A0D3J0G2"/>
<dbReference type="InterPro" id="IPR001876">
    <property type="entry name" value="Znf_RanBP2"/>
</dbReference>
<evidence type="ECO:0000256" key="9">
    <source>
        <dbReference type="PROSITE-ProRule" id="PRU00322"/>
    </source>
</evidence>
<dbReference type="Proteomes" id="UP000013827">
    <property type="component" value="Unassembled WGS sequence"/>
</dbReference>
<dbReference type="PROSITE" id="PS50199">
    <property type="entry name" value="ZF_RANBP2_2"/>
    <property type="match status" value="1"/>
</dbReference>
<protein>
    <recommendedName>
        <fullName evidence="4">RanBP-type and C3HC4-type zinc finger-containing protein 1</fullName>
        <ecNumber evidence="3">2.3.2.31</ecNumber>
    </recommendedName>
</protein>
<evidence type="ECO:0000256" key="10">
    <source>
        <dbReference type="SAM" id="MobiDB-lite"/>
    </source>
</evidence>
<reference evidence="14" key="1">
    <citation type="journal article" date="2013" name="Nature">
        <title>Pan genome of the phytoplankton Emiliania underpins its global distribution.</title>
        <authorList>
            <person name="Read B.A."/>
            <person name="Kegel J."/>
            <person name="Klute M.J."/>
            <person name="Kuo A."/>
            <person name="Lefebvre S.C."/>
            <person name="Maumus F."/>
            <person name="Mayer C."/>
            <person name="Miller J."/>
            <person name="Monier A."/>
            <person name="Salamov A."/>
            <person name="Young J."/>
            <person name="Aguilar M."/>
            <person name="Claverie J.M."/>
            <person name="Frickenhaus S."/>
            <person name="Gonzalez K."/>
            <person name="Herman E.K."/>
            <person name="Lin Y.C."/>
            <person name="Napier J."/>
            <person name="Ogata H."/>
            <person name="Sarno A.F."/>
            <person name="Shmutz J."/>
            <person name="Schroeder D."/>
            <person name="de Vargas C."/>
            <person name="Verret F."/>
            <person name="von Dassow P."/>
            <person name="Valentin K."/>
            <person name="Van de Peer Y."/>
            <person name="Wheeler G."/>
            <person name="Dacks J.B."/>
            <person name="Delwiche C.F."/>
            <person name="Dyhrman S.T."/>
            <person name="Glockner G."/>
            <person name="John U."/>
            <person name="Richards T."/>
            <person name="Worden A.Z."/>
            <person name="Zhang X."/>
            <person name="Grigoriev I.V."/>
            <person name="Allen A.E."/>
            <person name="Bidle K."/>
            <person name="Borodovsky M."/>
            <person name="Bowler C."/>
            <person name="Brownlee C."/>
            <person name="Cock J.M."/>
            <person name="Elias M."/>
            <person name="Gladyshev V.N."/>
            <person name="Groth M."/>
            <person name="Guda C."/>
            <person name="Hadaegh A."/>
            <person name="Iglesias-Rodriguez M.D."/>
            <person name="Jenkins J."/>
            <person name="Jones B.M."/>
            <person name="Lawson T."/>
            <person name="Leese F."/>
            <person name="Lindquist E."/>
            <person name="Lobanov A."/>
            <person name="Lomsadze A."/>
            <person name="Malik S.B."/>
            <person name="Marsh M.E."/>
            <person name="Mackinder L."/>
            <person name="Mock T."/>
            <person name="Mueller-Roeber B."/>
            <person name="Pagarete A."/>
            <person name="Parker M."/>
            <person name="Probert I."/>
            <person name="Quesneville H."/>
            <person name="Raines C."/>
            <person name="Rensing S.A."/>
            <person name="Riano-Pachon D.M."/>
            <person name="Richier S."/>
            <person name="Rokitta S."/>
            <person name="Shiraiwa Y."/>
            <person name="Soanes D.M."/>
            <person name="van der Giezen M."/>
            <person name="Wahlund T.M."/>
            <person name="Williams B."/>
            <person name="Wilson W."/>
            <person name="Wolfe G."/>
            <person name="Wurch L.L."/>
        </authorList>
    </citation>
    <scope>NUCLEOTIDE SEQUENCE</scope>
</reference>
<dbReference type="Gene3D" id="2.30.30.380">
    <property type="entry name" value="Zn-finger domain of Sec23/24"/>
    <property type="match status" value="1"/>
</dbReference>
<keyword evidence="5" id="KW-0963">Cytoplasm</keyword>
<evidence type="ECO:0000259" key="11">
    <source>
        <dbReference type="PROSITE" id="PS50089"/>
    </source>
</evidence>
<dbReference type="PANTHER" id="PTHR12983">
    <property type="entry name" value="RING FINGER 10 FAMILY MEMBER"/>
    <property type="match status" value="1"/>
</dbReference>
<comment type="catalytic activity">
    <reaction evidence="1">
        <text>[E2 ubiquitin-conjugating enzyme]-S-ubiquitinyl-L-cysteine + [acceptor protein]-L-lysine = [E2 ubiquitin-conjugating enzyme]-L-cysteine + [acceptor protein]-N(6)-ubiquitinyl-L-lysine.</text>
        <dbReference type="EC" id="2.3.2.31"/>
    </reaction>
</comment>
<dbReference type="SUPFAM" id="SSF90209">
    <property type="entry name" value="Ran binding protein zinc finger-like"/>
    <property type="match status" value="1"/>
</dbReference>
<dbReference type="GO" id="GO:0008270">
    <property type="term" value="F:zinc ion binding"/>
    <property type="evidence" value="ECO:0007669"/>
    <property type="project" value="UniProtKB-KW"/>
</dbReference>
<dbReference type="PROSITE" id="PS50089">
    <property type="entry name" value="ZF_RING_2"/>
    <property type="match status" value="1"/>
</dbReference>
<sequence length="283" mass="29445">MQQHTQQRRLGRGRSGRHGRGRGRQSKDGVDAEGASETDVGLWNCEACTYFNAAWRRRCEMCGTAARSGNGGGTGGGGTGGGGTGGGGGGNARNLRRAQREAGAALLAFTHAPREAAPARTPARRAAAKLPRPVAKMRFLRAHYHLLCPVASGEARASVGWEDCRAARLSTSEEVQCPICLVAPAAAPQVASCGHILCLPCALRLHAAAVDEERVCKCPVCADALHVSELRTVLLLPVGEVRAGGVATFRRLPLPAPRRRGGPAPPKVYADVSSVPALVGGTV</sequence>
<evidence type="ECO:0000256" key="4">
    <source>
        <dbReference type="ARBA" id="ARBA00017887"/>
    </source>
</evidence>
<dbReference type="RefSeq" id="XP_005769426.1">
    <property type="nucleotide sequence ID" value="XM_005769369.1"/>
</dbReference>
<organism evidence="13 14">
    <name type="scientific">Emiliania huxleyi (strain CCMP1516)</name>
    <dbReference type="NCBI Taxonomy" id="280463"/>
    <lineage>
        <taxon>Eukaryota</taxon>
        <taxon>Haptista</taxon>
        <taxon>Haptophyta</taxon>
        <taxon>Prymnesiophyceae</taxon>
        <taxon>Isochrysidales</taxon>
        <taxon>Noelaerhabdaceae</taxon>
        <taxon>Emiliania</taxon>
    </lineage>
</organism>
<evidence type="ECO:0000256" key="2">
    <source>
        <dbReference type="ARBA" id="ARBA00004496"/>
    </source>
</evidence>
<dbReference type="PANTHER" id="PTHR12983:SF9">
    <property type="entry name" value="E3 UBIQUITIN-PROTEIN LIGASE RNF10"/>
    <property type="match status" value="1"/>
</dbReference>
<feature type="domain" description="RanBP2-type" evidence="12">
    <location>
        <begin position="39"/>
        <end position="68"/>
    </location>
</feature>
<evidence type="ECO:0000313" key="14">
    <source>
        <dbReference type="Proteomes" id="UP000013827"/>
    </source>
</evidence>
<evidence type="ECO:0000256" key="6">
    <source>
        <dbReference type="ARBA" id="ARBA00022723"/>
    </source>
</evidence>
<dbReference type="GO" id="GO:0061630">
    <property type="term" value="F:ubiquitin protein ligase activity"/>
    <property type="evidence" value="ECO:0007669"/>
    <property type="project" value="UniProtKB-EC"/>
</dbReference>
<evidence type="ECO:0000313" key="13">
    <source>
        <dbReference type="EnsemblProtists" id="EOD16997"/>
    </source>
</evidence>
<comment type="subcellular location">
    <subcellularLocation>
        <location evidence="2">Cytoplasm</location>
    </subcellularLocation>
</comment>
<feature type="region of interest" description="Disordered" evidence="10">
    <location>
        <begin position="67"/>
        <end position="94"/>
    </location>
</feature>
<keyword evidence="6" id="KW-0479">Metal-binding</keyword>
<dbReference type="STRING" id="2903.R1DIG0"/>
<feature type="compositionally biased region" description="Basic residues" evidence="10">
    <location>
        <begin position="1"/>
        <end position="24"/>
    </location>
</feature>
<dbReference type="GO" id="GO:0005737">
    <property type="term" value="C:cytoplasm"/>
    <property type="evidence" value="ECO:0007669"/>
    <property type="project" value="UniProtKB-SubCell"/>
</dbReference>
<feature type="domain" description="RING-type" evidence="11">
    <location>
        <begin position="177"/>
        <end position="221"/>
    </location>
</feature>
<feature type="region of interest" description="Disordered" evidence="10">
    <location>
        <begin position="1"/>
        <end position="36"/>
    </location>
</feature>
<dbReference type="PROSITE" id="PS01358">
    <property type="entry name" value="ZF_RANBP2_1"/>
    <property type="match status" value="1"/>
</dbReference>
<reference evidence="13" key="2">
    <citation type="submission" date="2024-10" db="UniProtKB">
        <authorList>
            <consortium name="EnsemblProtists"/>
        </authorList>
    </citation>
    <scope>IDENTIFICATION</scope>
</reference>
<dbReference type="GO" id="GO:0000976">
    <property type="term" value="F:transcription cis-regulatory region binding"/>
    <property type="evidence" value="ECO:0007669"/>
    <property type="project" value="TreeGrafter"/>
</dbReference>
<dbReference type="SUPFAM" id="SSF57850">
    <property type="entry name" value="RING/U-box"/>
    <property type="match status" value="1"/>
</dbReference>
<dbReference type="eggNOG" id="KOG2164">
    <property type="taxonomic scope" value="Eukaryota"/>
</dbReference>
<dbReference type="GeneID" id="17263144"/>
<dbReference type="Gene3D" id="3.30.40.10">
    <property type="entry name" value="Zinc/RING finger domain, C3HC4 (zinc finger)"/>
    <property type="match status" value="1"/>
</dbReference>
<keyword evidence="8" id="KW-0862">Zinc</keyword>
<name>A0A0D3J0G2_EMIH1</name>
<dbReference type="SMART" id="SM00547">
    <property type="entry name" value="ZnF_RBZ"/>
    <property type="match status" value="1"/>
</dbReference>
<dbReference type="EnsemblProtists" id="EOD16997">
    <property type="protein sequence ID" value="EOD16997"/>
    <property type="gene ID" value="EMIHUDRAFT_459070"/>
</dbReference>
<evidence type="ECO:0000256" key="7">
    <source>
        <dbReference type="ARBA" id="ARBA00022771"/>
    </source>
</evidence>
<dbReference type="EnsemblProtists" id="EOD35303">
    <property type="protein sequence ID" value="EOD35303"/>
    <property type="gene ID" value="EMIHUDRAFT_449165"/>
</dbReference>
<dbReference type="EC" id="2.3.2.31" evidence="3"/>
<dbReference type="InterPro" id="IPR017907">
    <property type="entry name" value="Znf_RING_CS"/>
</dbReference>
<dbReference type="RefSeq" id="XP_005787732.1">
    <property type="nucleotide sequence ID" value="XM_005787675.1"/>
</dbReference>
<feature type="compositionally biased region" description="Gly residues" evidence="10">
    <location>
        <begin position="69"/>
        <end position="91"/>
    </location>
</feature>
<proteinExistence type="predicted"/>
<dbReference type="GO" id="GO:0045944">
    <property type="term" value="P:positive regulation of transcription by RNA polymerase II"/>
    <property type="evidence" value="ECO:0007669"/>
    <property type="project" value="TreeGrafter"/>
</dbReference>
<dbReference type="GeneID" id="17280864"/>
<evidence type="ECO:0000259" key="12">
    <source>
        <dbReference type="PROSITE" id="PS50199"/>
    </source>
</evidence>
<dbReference type="PROSITE" id="PS00518">
    <property type="entry name" value="ZF_RING_1"/>
    <property type="match status" value="1"/>
</dbReference>
<evidence type="ECO:0000256" key="5">
    <source>
        <dbReference type="ARBA" id="ARBA00022490"/>
    </source>
</evidence>
<accession>A0A0D3J0G2</accession>
<dbReference type="HOGENOM" id="CLU_985519_0_0_1"/>
<dbReference type="InterPro" id="IPR013083">
    <property type="entry name" value="Znf_RING/FYVE/PHD"/>
</dbReference>
<dbReference type="Pfam" id="PF00641">
    <property type="entry name" value="Zn_ribbon_RanBP"/>
    <property type="match status" value="1"/>
</dbReference>
<dbReference type="InterPro" id="IPR001841">
    <property type="entry name" value="Znf_RING"/>
</dbReference>
<evidence type="ECO:0000256" key="1">
    <source>
        <dbReference type="ARBA" id="ARBA00001798"/>
    </source>
</evidence>
<dbReference type="SMART" id="SM00184">
    <property type="entry name" value="RING"/>
    <property type="match status" value="1"/>
</dbReference>